<keyword evidence="2" id="KW-1185">Reference proteome</keyword>
<reference evidence="1 2" key="1">
    <citation type="submission" date="2019-09" db="EMBL/GenBank/DDBJ databases">
        <authorList>
            <person name="Kevbrin V."/>
            <person name="Grouzdev D.S."/>
        </authorList>
    </citation>
    <scope>NUCLEOTIDE SEQUENCE [LARGE SCALE GENOMIC DNA]</scope>
    <source>
        <strain evidence="1 2">G-192</strain>
    </source>
</reference>
<accession>A0A5M6ZDA9</accession>
<proteinExistence type="predicted"/>
<dbReference type="Proteomes" id="UP000325122">
    <property type="component" value="Unassembled WGS sequence"/>
</dbReference>
<gene>
    <name evidence="1" type="ORF">F1654_13455</name>
</gene>
<comment type="caution">
    <text evidence="1">The sequence shown here is derived from an EMBL/GenBank/DDBJ whole genome shotgun (WGS) entry which is preliminary data.</text>
</comment>
<evidence type="ECO:0000313" key="1">
    <source>
        <dbReference type="EMBL" id="KAA5801058.1"/>
    </source>
</evidence>
<sequence length="153" mass="16674">MTTHDQPPTAPAPASLIARWLTENLNTLSGMDDLQIARRFGYAQQGAIRAWKDGTRPVPPGAIFTLAEITGVTPEEIFALWAAQLLSPESVEGKALTELAGRCVRPEAHALLSRMKRTGIKLGAVTDEHLDLLRWMTASGHQRRDALSALEPV</sequence>
<protein>
    <submittedName>
        <fullName evidence="1">Uncharacterized protein</fullName>
    </submittedName>
</protein>
<organism evidence="1 2">
    <name type="scientific">Alkalicaulis satelles</name>
    <dbReference type="NCBI Taxonomy" id="2609175"/>
    <lineage>
        <taxon>Bacteria</taxon>
        <taxon>Pseudomonadati</taxon>
        <taxon>Pseudomonadota</taxon>
        <taxon>Alphaproteobacteria</taxon>
        <taxon>Maricaulales</taxon>
        <taxon>Maricaulaceae</taxon>
        <taxon>Alkalicaulis</taxon>
    </lineage>
</organism>
<dbReference type="AlphaFoldDB" id="A0A5M6ZDA9"/>
<dbReference type="EMBL" id="VWOJ01000005">
    <property type="protein sequence ID" value="KAA5801058.1"/>
    <property type="molecule type" value="Genomic_DNA"/>
</dbReference>
<dbReference type="RefSeq" id="WP_150024077.1">
    <property type="nucleotide sequence ID" value="NZ_VWOJ01000005.1"/>
</dbReference>
<evidence type="ECO:0000313" key="2">
    <source>
        <dbReference type="Proteomes" id="UP000325122"/>
    </source>
</evidence>
<name>A0A5M6ZDA9_9PROT</name>